<dbReference type="EMBL" id="LR134148">
    <property type="protein sequence ID" value="VEA35885.1"/>
    <property type="molecule type" value="Genomic_DNA"/>
</dbReference>
<proteinExistence type="predicted"/>
<keyword evidence="1" id="KW-0472">Membrane</keyword>
<dbReference type="AlphaFoldDB" id="A0A3S4F5G7"/>
<dbReference type="Proteomes" id="UP000273655">
    <property type="component" value="Chromosome 1"/>
</dbReference>
<evidence type="ECO:0000313" key="2">
    <source>
        <dbReference type="EMBL" id="VEA35885.1"/>
    </source>
</evidence>
<accession>A0A3S4F5G7</accession>
<sequence length="77" mass="8959">MERISVKKLMIALGIGAGLTAFNFLFGQSLNAGKYVTSTMLFVYIVVIIGMVWSIRFKPFPRITTERFCVFFIWWWV</sequence>
<feature type="transmembrane region" description="Helical" evidence="1">
    <location>
        <begin position="32"/>
        <end position="53"/>
    </location>
</feature>
<evidence type="ECO:0000256" key="1">
    <source>
        <dbReference type="SAM" id="Phobius"/>
    </source>
</evidence>
<evidence type="ECO:0000313" key="3">
    <source>
        <dbReference type="Proteomes" id="UP000273655"/>
    </source>
</evidence>
<organism evidence="2 3">
    <name type="scientific">Salmonella enterica I</name>
    <dbReference type="NCBI Taxonomy" id="59201"/>
    <lineage>
        <taxon>Bacteria</taxon>
        <taxon>Pseudomonadati</taxon>
        <taxon>Pseudomonadota</taxon>
        <taxon>Gammaproteobacteria</taxon>
        <taxon>Enterobacterales</taxon>
        <taxon>Enterobacteriaceae</taxon>
        <taxon>Salmonella</taxon>
    </lineage>
</organism>
<reference evidence="2 3" key="1">
    <citation type="submission" date="2018-12" db="EMBL/GenBank/DDBJ databases">
        <authorList>
            <consortium name="Pathogen Informatics"/>
        </authorList>
    </citation>
    <scope>NUCLEOTIDE SEQUENCE [LARGE SCALE GENOMIC DNA]</scope>
    <source>
        <strain evidence="2 3">NCTC8271</strain>
    </source>
</reference>
<protein>
    <submittedName>
        <fullName evidence="2">Putative colanic acid polymerase</fullName>
    </submittedName>
</protein>
<keyword evidence="1" id="KW-0812">Transmembrane</keyword>
<name>A0A3S4F5G7_SALET</name>
<keyword evidence="1" id="KW-1133">Transmembrane helix</keyword>
<gene>
    <name evidence="2" type="primary">wcaD_1</name>
    <name evidence="2" type="ORF">NCTC8271_02261</name>
</gene>
<feature type="transmembrane region" description="Helical" evidence="1">
    <location>
        <begin position="9"/>
        <end position="26"/>
    </location>
</feature>